<dbReference type="Gene3D" id="1.10.10.10">
    <property type="entry name" value="Winged helix-like DNA-binding domain superfamily/Winged helix DNA-binding domain"/>
    <property type="match status" value="1"/>
</dbReference>
<dbReference type="SUPFAM" id="SSF88659">
    <property type="entry name" value="Sigma3 and sigma4 domains of RNA polymerase sigma factors"/>
    <property type="match status" value="1"/>
</dbReference>
<sequence length="313" mass="31311">MTRLDALPADQTAVLSLLLGQQKSYGEISEALGLSEAAVSERAYAALSALAEPEKAPGGKRRAEICDYLLGQQSPADEQKTRAALGRSASDRAWARAAAAPLSEVAGATLAVIPGADGPEPLERSDVSFDSTDEFPASPAGRPRGGVLVLAAVALLIAIGAGFAIGRVTGGSESSSASSNATSGTTASATTATAVAQAALKPPAGAPAPKAVGVAEISLQANNRILSAVAKSLPAAPNGSQYGVWLTADGKAPVWLGYFQAIDKSGGGVALQGTLNGDPKAYSGVLVTLEKTASTPTNPSATYLLGPLRFSAS</sequence>
<feature type="transmembrane region" description="Helical" evidence="2">
    <location>
        <begin position="147"/>
        <end position="166"/>
    </location>
</feature>
<gene>
    <name evidence="5" type="ORF">UFOPK3522_00420</name>
</gene>
<protein>
    <submittedName>
        <fullName evidence="5">Unannotated protein</fullName>
    </submittedName>
</protein>
<reference evidence="5" key="1">
    <citation type="submission" date="2020-05" db="EMBL/GenBank/DDBJ databases">
        <authorList>
            <person name="Chiriac C."/>
            <person name="Salcher M."/>
            <person name="Ghai R."/>
            <person name="Kavagutti S V."/>
        </authorList>
    </citation>
    <scope>NUCLEOTIDE SEQUENCE</scope>
</reference>
<keyword evidence="2" id="KW-0472">Membrane</keyword>
<dbReference type="InterPro" id="IPR036388">
    <property type="entry name" value="WH-like_DNA-bd_sf"/>
</dbReference>
<dbReference type="EMBL" id="CAESAO010000022">
    <property type="protein sequence ID" value="CAB4338987.1"/>
    <property type="molecule type" value="Genomic_DNA"/>
</dbReference>
<name>A0A6J5ZD50_9ZZZZ</name>
<dbReference type="GO" id="GO:0016987">
    <property type="term" value="F:sigma factor activity"/>
    <property type="evidence" value="ECO:0007669"/>
    <property type="project" value="InterPro"/>
</dbReference>
<keyword evidence="2" id="KW-0812">Transmembrane</keyword>
<dbReference type="Pfam" id="PF08281">
    <property type="entry name" value="Sigma70_r4_2"/>
    <property type="match status" value="1"/>
</dbReference>
<evidence type="ECO:0000256" key="2">
    <source>
        <dbReference type="SAM" id="Phobius"/>
    </source>
</evidence>
<evidence type="ECO:0000256" key="1">
    <source>
        <dbReference type="SAM" id="MobiDB-lite"/>
    </source>
</evidence>
<proteinExistence type="predicted"/>
<dbReference type="InterPro" id="IPR013324">
    <property type="entry name" value="RNA_pol_sigma_r3/r4-like"/>
</dbReference>
<feature type="domain" description="RNA polymerase sigma factor 70 region 4 type 2" evidence="3">
    <location>
        <begin position="2"/>
        <end position="50"/>
    </location>
</feature>
<accession>A0A6J5ZD50</accession>
<keyword evidence="2" id="KW-1133">Transmembrane helix</keyword>
<dbReference type="AlphaFoldDB" id="A0A6J5ZD50"/>
<organism evidence="5">
    <name type="scientific">freshwater metagenome</name>
    <dbReference type="NCBI Taxonomy" id="449393"/>
    <lineage>
        <taxon>unclassified sequences</taxon>
        <taxon>metagenomes</taxon>
        <taxon>ecological metagenomes</taxon>
    </lineage>
</organism>
<dbReference type="GO" id="GO:0003677">
    <property type="term" value="F:DNA binding"/>
    <property type="evidence" value="ECO:0007669"/>
    <property type="project" value="InterPro"/>
</dbReference>
<dbReference type="InterPro" id="IPR018764">
    <property type="entry name" value="RskA_C"/>
</dbReference>
<evidence type="ECO:0000313" key="5">
    <source>
        <dbReference type="EMBL" id="CAB4338987.1"/>
    </source>
</evidence>
<evidence type="ECO:0000259" key="4">
    <source>
        <dbReference type="Pfam" id="PF10099"/>
    </source>
</evidence>
<feature type="domain" description="Anti-sigma K factor RskA C-terminal" evidence="4">
    <location>
        <begin position="149"/>
        <end position="300"/>
    </location>
</feature>
<dbReference type="GO" id="GO:0006352">
    <property type="term" value="P:DNA-templated transcription initiation"/>
    <property type="evidence" value="ECO:0007669"/>
    <property type="project" value="InterPro"/>
</dbReference>
<feature type="region of interest" description="Disordered" evidence="1">
    <location>
        <begin position="114"/>
        <end position="141"/>
    </location>
</feature>
<evidence type="ECO:0000259" key="3">
    <source>
        <dbReference type="Pfam" id="PF08281"/>
    </source>
</evidence>
<dbReference type="Pfam" id="PF10099">
    <property type="entry name" value="RskA_C"/>
    <property type="match status" value="1"/>
</dbReference>
<dbReference type="InterPro" id="IPR013249">
    <property type="entry name" value="RNA_pol_sigma70_r4_t2"/>
</dbReference>
<dbReference type="GO" id="GO:0005886">
    <property type="term" value="C:plasma membrane"/>
    <property type="evidence" value="ECO:0007669"/>
    <property type="project" value="InterPro"/>
</dbReference>